<feature type="compositionally biased region" description="Polar residues" evidence="2">
    <location>
        <begin position="235"/>
        <end position="265"/>
    </location>
</feature>
<dbReference type="AlphaFoldDB" id="A0A565CUN7"/>
<keyword evidence="6" id="KW-1185">Reference proteome</keyword>
<feature type="coiled-coil region" evidence="1">
    <location>
        <begin position="673"/>
        <end position="816"/>
    </location>
</feature>
<sequence length="951" mass="103631">MASATATWTPNSLQLRLAFSSSGVRRRSHSVYFRPSRLGRKSGYGVVCASQKPEVDAWSGSDSSKPSSDGLAGWDDSGNDEKSSRAAKKSWIEGVVGAGVAGIILVGGLSFAVASFNKRNNPRLKQEMQPLTSQQESVLLSSDEIPSDEVKVANSEENILKGEDKSVENNDISQQSDEASGEDKILGTENSSSDGVISGGTDATENITSQNTPEADLVLHVQSDPETAESEKIISKSNSLVDSSSEAILLDSESSNLAGAGNPTSEDPDSLPKTEPTNVSGLENQVNSQKEDSMPSSTDIDADGATGTVAVGILVASQSDLTSDPHTVPLNDTETAFSTVTEELPEVNRTPEDSSTRSMSSILDIDTTKEIESSKTPVPESTYWFKDELNMNSQDELGDNGQPLEISNGGSAFSSAGIPAPSISFQVNPGKILVPAAADQVQCQAFAALQVLKVIETDTQPSDLCSRREYARWLVSASSALSRNTTSKVYPAMYIENVTELAFDDITPEDPDFSSIQGLAEAGLIRSKLSNLDLLNDVDGTFLFSPESLLSRQDLISWKMTLEKRQLPEADKKMLYKLSGFIDIDKINPDAWPAIIADLSSGEQGIAALAFGCTRLFQPHKPVTKAQAAIALSSGEAADIVSEELARIEAESVAEKAVSAHNALVAEVEKDVNASFEKELSMEREKIEAVEKMAGQVKLELEQLREKREEENLALVKERAAVESEMEVLSRLRREAEEKLEDLMSNKAEISFEKERVLNLRKDAEEESQRISKLQYELEVERKALSMARSWAEEEAKRAREQARALEEARKRWETNGLRVMVDKDLQEKSSGEVEESVLLNSGEPSSVQKTEERAQTLMDKLKGMAESIGGKSREVIFIVMEKIRLWIMVLKEYAESLGKRAGEMREAAIVRAKGASEEVEKGTAQVSDKVKRMAEECRDGVGKISQRFKT</sequence>
<evidence type="ECO:0000256" key="3">
    <source>
        <dbReference type="SAM" id="Phobius"/>
    </source>
</evidence>
<feature type="compositionally biased region" description="Basic and acidic residues" evidence="2">
    <location>
        <begin position="158"/>
        <end position="168"/>
    </location>
</feature>
<evidence type="ECO:0000256" key="1">
    <source>
        <dbReference type="SAM" id="Coils"/>
    </source>
</evidence>
<evidence type="ECO:0000259" key="4">
    <source>
        <dbReference type="PROSITE" id="PS51272"/>
    </source>
</evidence>
<protein>
    <recommendedName>
        <fullName evidence="4">SLH domain-containing protein</fullName>
    </recommendedName>
</protein>
<feature type="compositionally biased region" description="Polar residues" evidence="2">
    <location>
        <begin position="275"/>
        <end position="299"/>
    </location>
</feature>
<dbReference type="InterPro" id="IPR001119">
    <property type="entry name" value="SLH_dom"/>
</dbReference>
<proteinExistence type="predicted"/>
<organism evidence="5 6">
    <name type="scientific">Arabis nemorensis</name>
    <dbReference type="NCBI Taxonomy" id="586526"/>
    <lineage>
        <taxon>Eukaryota</taxon>
        <taxon>Viridiplantae</taxon>
        <taxon>Streptophyta</taxon>
        <taxon>Embryophyta</taxon>
        <taxon>Tracheophyta</taxon>
        <taxon>Spermatophyta</taxon>
        <taxon>Magnoliopsida</taxon>
        <taxon>eudicotyledons</taxon>
        <taxon>Gunneridae</taxon>
        <taxon>Pentapetalae</taxon>
        <taxon>rosids</taxon>
        <taxon>malvids</taxon>
        <taxon>Brassicales</taxon>
        <taxon>Brassicaceae</taxon>
        <taxon>Arabideae</taxon>
        <taxon>Arabis</taxon>
    </lineage>
</organism>
<evidence type="ECO:0000313" key="6">
    <source>
        <dbReference type="Proteomes" id="UP000489600"/>
    </source>
</evidence>
<dbReference type="OrthoDB" id="2020668at2759"/>
<feature type="transmembrane region" description="Helical" evidence="3">
    <location>
        <begin position="91"/>
        <end position="116"/>
    </location>
</feature>
<evidence type="ECO:0000313" key="5">
    <source>
        <dbReference type="EMBL" id="VVB17428.1"/>
    </source>
</evidence>
<gene>
    <name evidence="5" type="ORF">ANE_LOCUS27872</name>
</gene>
<dbReference type="PANTHER" id="PTHR33740">
    <property type="entry name" value="GPI-ANCHORED ADHESIN-LIKE PROTEIN"/>
    <property type="match status" value="1"/>
</dbReference>
<feature type="domain" description="SLH" evidence="4">
    <location>
        <begin position="499"/>
        <end position="573"/>
    </location>
</feature>
<accession>A0A565CUN7</accession>
<keyword evidence="3" id="KW-0472">Membrane</keyword>
<feature type="compositionally biased region" description="Polar residues" evidence="2">
    <location>
        <begin position="188"/>
        <end position="213"/>
    </location>
</feature>
<feature type="region of interest" description="Disordered" evidence="2">
    <location>
        <begin position="55"/>
        <end position="82"/>
    </location>
</feature>
<feature type="compositionally biased region" description="Low complexity" evidence="2">
    <location>
        <begin position="59"/>
        <end position="70"/>
    </location>
</feature>
<keyword evidence="3" id="KW-1133">Transmembrane helix</keyword>
<reference evidence="5" key="1">
    <citation type="submission" date="2019-07" db="EMBL/GenBank/DDBJ databases">
        <authorList>
            <person name="Dittberner H."/>
        </authorList>
    </citation>
    <scope>NUCLEOTIDE SEQUENCE [LARGE SCALE GENOMIC DNA]</scope>
</reference>
<feature type="region of interest" description="Disordered" evidence="2">
    <location>
        <begin position="158"/>
        <end position="304"/>
    </location>
</feature>
<name>A0A565CUN7_9BRAS</name>
<evidence type="ECO:0000256" key="2">
    <source>
        <dbReference type="SAM" id="MobiDB-lite"/>
    </source>
</evidence>
<dbReference type="EMBL" id="CABITT030000008">
    <property type="protein sequence ID" value="VVB17428.1"/>
    <property type="molecule type" value="Genomic_DNA"/>
</dbReference>
<keyword evidence="3" id="KW-0812">Transmembrane</keyword>
<dbReference type="PANTHER" id="PTHR33740:SF3">
    <property type="entry name" value="GPI-ANCHORED ADHESIN-LIKE PROTEIN"/>
    <property type="match status" value="1"/>
</dbReference>
<comment type="caution">
    <text evidence="5">The sequence shown here is derived from an EMBL/GenBank/DDBJ whole genome shotgun (WGS) entry which is preliminary data.</text>
</comment>
<dbReference type="PROSITE" id="PS51272">
    <property type="entry name" value="SLH"/>
    <property type="match status" value="1"/>
</dbReference>
<dbReference type="Proteomes" id="UP000489600">
    <property type="component" value="Unassembled WGS sequence"/>
</dbReference>
<feature type="compositionally biased region" description="Polar residues" evidence="2">
    <location>
        <begin position="169"/>
        <end position="178"/>
    </location>
</feature>
<keyword evidence="1" id="KW-0175">Coiled coil</keyword>